<organism evidence="2 3">
    <name type="scientific">Candidatus Entotheonella gemina</name>
    <dbReference type="NCBI Taxonomy" id="1429439"/>
    <lineage>
        <taxon>Bacteria</taxon>
        <taxon>Pseudomonadati</taxon>
        <taxon>Nitrospinota/Tectimicrobiota group</taxon>
        <taxon>Candidatus Tectimicrobiota</taxon>
        <taxon>Candidatus Entotheonellia</taxon>
        <taxon>Candidatus Entotheonellales</taxon>
        <taxon>Candidatus Entotheonellaceae</taxon>
        <taxon>Candidatus Entotheonella</taxon>
    </lineage>
</organism>
<evidence type="ECO:0000313" key="2">
    <source>
        <dbReference type="EMBL" id="ETX08238.1"/>
    </source>
</evidence>
<dbReference type="EMBL" id="AZHX01000266">
    <property type="protein sequence ID" value="ETX08238.1"/>
    <property type="molecule type" value="Genomic_DNA"/>
</dbReference>
<comment type="caution">
    <text evidence="2">The sequence shown here is derived from an EMBL/GenBank/DDBJ whole genome shotgun (WGS) entry which is preliminary data.</text>
</comment>
<dbReference type="InterPro" id="IPR029068">
    <property type="entry name" value="Glyas_Bleomycin-R_OHBP_Dase"/>
</dbReference>
<dbReference type="Pfam" id="PF00903">
    <property type="entry name" value="Glyoxalase"/>
    <property type="match status" value="1"/>
</dbReference>
<dbReference type="SUPFAM" id="SSF54593">
    <property type="entry name" value="Glyoxalase/Bleomycin resistance protein/Dihydroxybiphenyl dioxygenase"/>
    <property type="match status" value="1"/>
</dbReference>
<keyword evidence="3" id="KW-1185">Reference proteome</keyword>
<feature type="domain" description="Glyoxalase/fosfomycin resistance/dioxygenase" evidence="1">
    <location>
        <begin position="21"/>
        <end position="54"/>
    </location>
</feature>
<reference evidence="2 3" key="1">
    <citation type="journal article" date="2014" name="Nature">
        <title>An environmental bacterial taxon with a large and distinct metabolic repertoire.</title>
        <authorList>
            <person name="Wilson M.C."/>
            <person name="Mori T."/>
            <person name="Ruckert C."/>
            <person name="Uria A.R."/>
            <person name="Helf M.J."/>
            <person name="Takada K."/>
            <person name="Gernert C."/>
            <person name="Steffens U.A."/>
            <person name="Heycke N."/>
            <person name="Schmitt S."/>
            <person name="Rinke C."/>
            <person name="Helfrich E.J."/>
            <person name="Brachmann A.O."/>
            <person name="Gurgui C."/>
            <person name="Wakimoto T."/>
            <person name="Kracht M."/>
            <person name="Crusemann M."/>
            <person name="Hentschel U."/>
            <person name="Abe I."/>
            <person name="Matsunaga S."/>
            <person name="Kalinowski J."/>
            <person name="Takeyama H."/>
            <person name="Piel J."/>
        </authorList>
    </citation>
    <scope>NUCLEOTIDE SEQUENCE [LARGE SCALE GENOMIC DNA]</scope>
    <source>
        <strain evidence="3">TSY2</strain>
    </source>
</reference>
<gene>
    <name evidence="2" type="ORF">ETSY2_06550</name>
</gene>
<dbReference type="Gene3D" id="3.10.180.10">
    <property type="entry name" value="2,3-Dihydroxybiphenyl 1,2-Dioxygenase, domain 1"/>
    <property type="match status" value="1"/>
</dbReference>
<evidence type="ECO:0000259" key="1">
    <source>
        <dbReference type="Pfam" id="PF00903"/>
    </source>
</evidence>
<proteinExistence type="predicted"/>
<dbReference type="AlphaFoldDB" id="W4MDG3"/>
<sequence>MSITMGSTASADRATMRRPRRLHHAAWITRDQEATRQFYEDIIGLPLEAAWAERGQPDGSTVIPTQTICGWNSRWITPNWNRSTRIRWPPHMRP</sequence>
<dbReference type="InterPro" id="IPR004360">
    <property type="entry name" value="Glyas_Fos-R_dOase_dom"/>
</dbReference>
<evidence type="ECO:0000313" key="3">
    <source>
        <dbReference type="Proteomes" id="UP000019140"/>
    </source>
</evidence>
<accession>W4MDG3</accession>
<name>W4MDG3_9BACT</name>
<dbReference type="HOGENOM" id="CLU_2380865_0_0_7"/>
<protein>
    <recommendedName>
        <fullName evidence="1">Glyoxalase/fosfomycin resistance/dioxygenase domain-containing protein</fullName>
    </recommendedName>
</protein>
<dbReference type="Proteomes" id="UP000019140">
    <property type="component" value="Unassembled WGS sequence"/>
</dbReference>